<name>A0A8J2LPZ9_9HEXA</name>
<sequence length="314" mass="36147">MSGTKGHPRIYLNTTGRKTSSFVQWLMRLFFCSALFSYKPTCSSDGIQAPCHLFFEDTEGSIKLPKNPRLYSSEVRCLFDVARTDDIQCGIRITFDQFNLDVPDTDGFCKKDWVGIDSCVPEGGSRFCGNMSTSTYEYPFQKDAEAFRLVFQSSNYTQDKDFRIYYKLLTDCSRHDGLFWNPPYNVIPEVFPADTPCFTQVTERKGTINTPWYPENYPDNMDCVYEFIRESPLICGVRMRVVTFELDNHIDTQLGGACLDFFHTPGCGFLCGSLRFVWIARFQPGATSLKFHFHSDEKTSFRGFQIAFEQIYNC</sequence>
<dbReference type="InterPro" id="IPR000859">
    <property type="entry name" value="CUB_dom"/>
</dbReference>
<protein>
    <recommendedName>
        <fullName evidence="4">CUB domain-containing protein</fullName>
    </recommendedName>
</protein>
<keyword evidence="1" id="KW-0677">Repeat</keyword>
<dbReference type="AlphaFoldDB" id="A0A8J2LPZ9"/>
<feature type="domain" description="CUB" evidence="4">
    <location>
        <begin position="197"/>
        <end position="311"/>
    </location>
</feature>
<dbReference type="PANTHER" id="PTHR24251">
    <property type="entry name" value="OVOCHYMASE-RELATED"/>
    <property type="match status" value="1"/>
</dbReference>
<dbReference type="PROSITE" id="PS01180">
    <property type="entry name" value="CUB"/>
    <property type="match status" value="2"/>
</dbReference>
<evidence type="ECO:0000256" key="1">
    <source>
        <dbReference type="ARBA" id="ARBA00022737"/>
    </source>
</evidence>
<accession>A0A8J2LPZ9</accession>
<evidence type="ECO:0000259" key="4">
    <source>
        <dbReference type="PROSITE" id="PS01180"/>
    </source>
</evidence>
<comment type="caution">
    <text evidence="3">Lacks conserved residue(s) required for the propagation of feature annotation.</text>
</comment>
<dbReference type="OrthoDB" id="6369184at2759"/>
<keyword evidence="2" id="KW-1015">Disulfide bond</keyword>
<gene>
    <name evidence="5" type="ORF">AFUS01_LOCUS37305</name>
</gene>
<keyword evidence="6" id="KW-1185">Reference proteome</keyword>
<evidence type="ECO:0000256" key="3">
    <source>
        <dbReference type="PROSITE-ProRule" id="PRU00059"/>
    </source>
</evidence>
<dbReference type="SMART" id="SM00042">
    <property type="entry name" value="CUB"/>
    <property type="match status" value="2"/>
</dbReference>
<reference evidence="5" key="1">
    <citation type="submission" date="2021-06" db="EMBL/GenBank/DDBJ databases">
        <authorList>
            <person name="Hodson N. C."/>
            <person name="Mongue J. A."/>
            <person name="Jaron S. K."/>
        </authorList>
    </citation>
    <scope>NUCLEOTIDE SEQUENCE</scope>
</reference>
<dbReference type="Proteomes" id="UP000708208">
    <property type="component" value="Unassembled WGS sequence"/>
</dbReference>
<evidence type="ECO:0000256" key="2">
    <source>
        <dbReference type="ARBA" id="ARBA00023157"/>
    </source>
</evidence>
<proteinExistence type="predicted"/>
<evidence type="ECO:0000313" key="6">
    <source>
        <dbReference type="Proteomes" id="UP000708208"/>
    </source>
</evidence>
<dbReference type="EMBL" id="CAJVCH010542990">
    <property type="protein sequence ID" value="CAG7827314.1"/>
    <property type="molecule type" value="Genomic_DNA"/>
</dbReference>
<evidence type="ECO:0000313" key="5">
    <source>
        <dbReference type="EMBL" id="CAG7827314.1"/>
    </source>
</evidence>
<comment type="caution">
    <text evidence="5">The sequence shown here is derived from an EMBL/GenBank/DDBJ whole genome shotgun (WGS) entry which is preliminary data.</text>
</comment>
<organism evidence="5 6">
    <name type="scientific">Allacma fusca</name>
    <dbReference type="NCBI Taxonomy" id="39272"/>
    <lineage>
        <taxon>Eukaryota</taxon>
        <taxon>Metazoa</taxon>
        <taxon>Ecdysozoa</taxon>
        <taxon>Arthropoda</taxon>
        <taxon>Hexapoda</taxon>
        <taxon>Collembola</taxon>
        <taxon>Symphypleona</taxon>
        <taxon>Sminthuridae</taxon>
        <taxon>Allacma</taxon>
    </lineage>
</organism>
<feature type="domain" description="CUB" evidence="4">
    <location>
        <begin position="51"/>
        <end position="169"/>
    </location>
</feature>
<dbReference type="Pfam" id="PF00431">
    <property type="entry name" value="CUB"/>
    <property type="match status" value="2"/>
</dbReference>